<dbReference type="GO" id="GO:0009253">
    <property type="term" value="P:peptidoglycan catabolic process"/>
    <property type="evidence" value="ECO:0007669"/>
    <property type="project" value="InterPro"/>
</dbReference>
<evidence type="ECO:0000313" key="5">
    <source>
        <dbReference type="EMBL" id="RSX53339.1"/>
    </source>
</evidence>
<feature type="chain" id="PRO_5019089832" evidence="3">
    <location>
        <begin position="43"/>
        <end position="502"/>
    </location>
</feature>
<feature type="domain" description="SLH" evidence="4">
    <location>
        <begin position="316"/>
        <end position="379"/>
    </location>
</feature>
<keyword evidence="3" id="KW-0732">Signal</keyword>
<evidence type="ECO:0000313" key="6">
    <source>
        <dbReference type="Proteomes" id="UP000287609"/>
    </source>
</evidence>
<dbReference type="Pfam" id="PF01183">
    <property type="entry name" value="Glyco_hydro_25"/>
    <property type="match status" value="1"/>
</dbReference>
<dbReference type="GO" id="GO:0003796">
    <property type="term" value="F:lysozyme activity"/>
    <property type="evidence" value="ECO:0007669"/>
    <property type="project" value="InterPro"/>
</dbReference>
<dbReference type="Gene3D" id="3.20.20.80">
    <property type="entry name" value="Glycosidases"/>
    <property type="match status" value="1"/>
</dbReference>
<organism evidence="5 6">
    <name type="scientific">Bifidobacterium dolichotidis</name>
    <dbReference type="NCBI Taxonomy" id="2306976"/>
    <lineage>
        <taxon>Bacteria</taxon>
        <taxon>Bacillati</taxon>
        <taxon>Actinomycetota</taxon>
        <taxon>Actinomycetes</taxon>
        <taxon>Bifidobacteriales</taxon>
        <taxon>Bifidobacteriaceae</taxon>
        <taxon>Bifidobacterium</taxon>
    </lineage>
</organism>
<dbReference type="Proteomes" id="UP000287609">
    <property type="component" value="Unassembled WGS sequence"/>
</dbReference>
<dbReference type="RefSeq" id="WP_125964064.1">
    <property type="nucleotide sequence ID" value="NZ_QXGM01000004.1"/>
</dbReference>
<feature type="region of interest" description="Disordered" evidence="2">
    <location>
        <begin position="44"/>
        <end position="94"/>
    </location>
</feature>
<dbReference type="PROSITE" id="PS51904">
    <property type="entry name" value="GLYCOSYL_HYDROL_F25_2"/>
    <property type="match status" value="1"/>
</dbReference>
<comment type="similarity">
    <text evidence="1">Belongs to the glycosyl hydrolase 25 family.</text>
</comment>
<dbReference type="InterPro" id="IPR017853">
    <property type="entry name" value="GH"/>
</dbReference>
<evidence type="ECO:0000256" key="3">
    <source>
        <dbReference type="SAM" id="SignalP"/>
    </source>
</evidence>
<keyword evidence="6" id="KW-1185">Reference proteome</keyword>
<accession>A0A430FKC5</accession>
<evidence type="ECO:0000256" key="1">
    <source>
        <dbReference type="ARBA" id="ARBA00010646"/>
    </source>
</evidence>
<dbReference type="GO" id="GO:0016052">
    <property type="term" value="P:carbohydrate catabolic process"/>
    <property type="evidence" value="ECO:0007669"/>
    <property type="project" value="TreeGrafter"/>
</dbReference>
<protein>
    <submittedName>
        <fullName evidence="5">Glycosyl hydrolase family 25</fullName>
    </submittedName>
</protein>
<dbReference type="AlphaFoldDB" id="A0A430FKC5"/>
<dbReference type="Pfam" id="PF00395">
    <property type="entry name" value="SLH"/>
    <property type="match status" value="3"/>
</dbReference>
<keyword evidence="5" id="KW-0378">Hydrolase</keyword>
<dbReference type="OrthoDB" id="287365at2"/>
<gene>
    <name evidence="5" type="ORF">D2E26_1381</name>
</gene>
<feature type="signal peptide" evidence="3">
    <location>
        <begin position="1"/>
        <end position="42"/>
    </location>
</feature>
<dbReference type="SUPFAM" id="SSF51445">
    <property type="entry name" value="(Trans)glycosidases"/>
    <property type="match status" value="1"/>
</dbReference>
<feature type="domain" description="SLH" evidence="4">
    <location>
        <begin position="444"/>
        <end position="502"/>
    </location>
</feature>
<dbReference type="PANTHER" id="PTHR34135:SF2">
    <property type="entry name" value="LYSOZYME"/>
    <property type="match status" value="1"/>
</dbReference>
<comment type="caution">
    <text evidence="5">The sequence shown here is derived from an EMBL/GenBank/DDBJ whole genome shotgun (WGS) entry which is preliminary data.</text>
</comment>
<feature type="compositionally biased region" description="Basic and acidic residues" evidence="2">
    <location>
        <begin position="76"/>
        <end position="94"/>
    </location>
</feature>
<dbReference type="EMBL" id="QXGM01000004">
    <property type="protein sequence ID" value="RSX53339.1"/>
    <property type="molecule type" value="Genomic_DNA"/>
</dbReference>
<evidence type="ECO:0000256" key="2">
    <source>
        <dbReference type="SAM" id="MobiDB-lite"/>
    </source>
</evidence>
<dbReference type="InterPro" id="IPR002053">
    <property type="entry name" value="Glyco_hydro_25"/>
</dbReference>
<evidence type="ECO:0000259" key="4">
    <source>
        <dbReference type="PROSITE" id="PS51272"/>
    </source>
</evidence>
<reference evidence="5 6" key="1">
    <citation type="submission" date="2018-09" db="EMBL/GenBank/DDBJ databases">
        <title>Characterization of the phylogenetic diversity of five novel species belonging to the genus Bifidobacterium.</title>
        <authorList>
            <person name="Lugli G.A."/>
            <person name="Duranti S."/>
            <person name="Milani C."/>
        </authorList>
    </citation>
    <scope>NUCLEOTIDE SEQUENCE [LARGE SCALE GENOMIC DNA]</scope>
    <source>
        <strain evidence="5 6">2036B</strain>
    </source>
</reference>
<name>A0A430FKC5_9BIFI</name>
<dbReference type="CDD" id="cd06414">
    <property type="entry name" value="GH25_LytC-like"/>
    <property type="match status" value="1"/>
</dbReference>
<dbReference type="InterPro" id="IPR001119">
    <property type="entry name" value="SLH_dom"/>
</dbReference>
<feature type="domain" description="SLH" evidence="4">
    <location>
        <begin position="380"/>
        <end position="443"/>
    </location>
</feature>
<dbReference type="PROSITE" id="PS51272">
    <property type="entry name" value="SLH"/>
    <property type="match status" value="3"/>
</dbReference>
<dbReference type="GO" id="GO:0016998">
    <property type="term" value="P:cell wall macromolecule catabolic process"/>
    <property type="evidence" value="ECO:0007669"/>
    <property type="project" value="InterPro"/>
</dbReference>
<dbReference type="PANTHER" id="PTHR34135">
    <property type="entry name" value="LYSOZYME"/>
    <property type="match status" value="1"/>
</dbReference>
<sequence length="502" mass="56355">MTNTTRALHSSAHAWALRAGKVLASALALTMLTAVNVPQAIAEETSDQSQVAVPVDADTPPNPTHMWSGPTEDDAESTRSEDATSRAFTDRPNWEDQNGRRVVRMVNGTVFSNDAMKVIDVSEHQSYINWNNVARSGVDGAILRIGYGSNNLDKRFIENLKGVRSIGMPYGVYLYSYAYDANFARNEANSLANMLQRYGVNDNMLPIFYDLERWEWTGHTCPSTPRQYKPIVDTFFDTMAARGYTNVQVYSYKSYLETALNDPTIRSKAGWVAQYNRNFDYDFSRTSYNGARGWQYTDIGTVWGINGPVDASAFDRLLFSDVNSRTTPHFYDIEWIVKKGITKGYPDKSYRGTSNVIRQDMAAFMYRSLRSPNFTPTNAQRNRFTDVNGSTPFANEIWWLAAKGITTGYADGKFLPSSAIIRQDMAAFLYRLAGSPKYEPSAQDKVRFKDVNESTPHAKEIWWCASVGIAHGFSDGSYQPTATVNRQDMGAFLNRTTGLMGM</sequence>
<proteinExistence type="inferred from homology"/>